<dbReference type="Proteomes" id="UP000663881">
    <property type="component" value="Unassembled WGS sequence"/>
</dbReference>
<comment type="caution">
    <text evidence="2">The sequence shown here is derived from an EMBL/GenBank/DDBJ whole genome shotgun (WGS) entry which is preliminary data.</text>
</comment>
<feature type="non-terminal residue" evidence="2">
    <location>
        <position position="1"/>
    </location>
</feature>
<evidence type="ECO:0000313" key="3">
    <source>
        <dbReference type="Proteomes" id="UP000663881"/>
    </source>
</evidence>
<name>A0A820I3M3_9BILA</name>
<protein>
    <submittedName>
        <fullName evidence="2">Uncharacterized protein</fullName>
    </submittedName>
</protein>
<sequence length="97" mass="11668">MTMGYSRLGFVSPLSHSLCLLWQFINFRICWFDIYDSIVNYIAPLLLIAVFSMALIVRFVKQRRRLQQATTWRQCRNNRFISTLISKREIMLMCHFK</sequence>
<keyword evidence="1" id="KW-1133">Transmembrane helix</keyword>
<keyword evidence="1" id="KW-0472">Membrane</keyword>
<evidence type="ECO:0000256" key="1">
    <source>
        <dbReference type="SAM" id="Phobius"/>
    </source>
</evidence>
<organism evidence="2 3">
    <name type="scientific">Adineta steineri</name>
    <dbReference type="NCBI Taxonomy" id="433720"/>
    <lineage>
        <taxon>Eukaryota</taxon>
        <taxon>Metazoa</taxon>
        <taxon>Spiralia</taxon>
        <taxon>Gnathifera</taxon>
        <taxon>Rotifera</taxon>
        <taxon>Eurotatoria</taxon>
        <taxon>Bdelloidea</taxon>
        <taxon>Adinetida</taxon>
        <taxon>Adinetidae</taxon>
        <taxon>Adineta</taxon>
    </lineage>
</organism>
<dbReference type="AlphaFoldDB" id="A0A820I3M3"/>
<proteinExistence type="predicted"/>
<feature type="transmembrane region" description="Helical" evidence="1">
    <location>
        <begin position="41"/>
        <end position="60"/>
    </location>
</feature>
<keyword evidence="1" id="KW-0812">Transmembrane</keyword>
<gene>
    <name evidence="2" type="ORF">OKA104_LOCUS46306</name>
</gene>
<dbReference type="EMBL" id="CAJOAY010016623">
    <property type="protein sequence ID" value="CAF4302968.1"/>
    <property type="molecule type" value="Genomic_DNA"/>
</dbReference>
<reference evidence="2" key="1">
    <citation type="submission" date="2021-02" db="EMBL/GenBank/DDBJ databases">
        <authorList>
            <person name="Nowell W R."/>
        </authorList>
    </citation>
    <scope>NUCLEOTIDE SEQUENCE</scope>
</reference>
<evidence type="ECO:0000313" key="2">
    <source>
        <dbReference type="EMBL" id="CAF4302968.1"/>
    </source>
</evidence>
<accession>A0A820I3M3</accession>